<reference evidence="2" key="1">
    <citation type="journal article" date="2016" name="Mol. Ecol. Resour.">
        <title>Evaluation of the impact of RNA preservation methods of spiders for de novo transcriptome assembly.</title>
        <authorList>
            <person name="Kono N."/>
            <person name="Nakamura H."/>
            <person name="Ito Y."/>
            <person name="Tomita M."/>
            <person name="Arakawa K."/>
        </authorList>
    </citation>
    <scope>NUCLEOTIDE SEQUENCE</scope>
    <source>
        <tissue evidence="2">Whole body</tissue>
    </source>
</reference>
<dbReference type="InterPro" id="IPR004045">
    <property type="entry name" value="Glutathione_S-Trfase_N"/>
</dbReference>
<dbReference type="FunFam" id="3.40.30.10:FF:000034">
    <property type="entry name" value="glutathione S-transferase 1"/>
    <property type="match status" value="1"/>
</dbReference>
<organism evidence="2">
    <name type="scientific">Parasteatoda tepidariorum</name>
    <name type="common">Common house spider</name>
    <name type="synonym">Achaearanea tepidariorum</name>
    <dbReference type="NCBI Taxonomy" id="114398"/>
    <lineage>
        <taxon>Eukaryota</taxon>
        <taxon>Metazoa</taxon>
        <taxon>Ecdysozoa</taxon>
        <taxon>Arthropoda</taxon>
        <taxon>Chelicerata</taxon>
        <taxon>Arachnida</taxon>
        <taxon>Araneae</taxon>
        <taxon>Araneomorphae</taxon>
        <taxon>Entelegynae</taxon>
        <taxon>Araneoidea</taxon>
        <taxon>Theridiidae</taxon>
        <taxon>Parasteatoda</taxon>
    </lineage>
</organism>
<dbReference type="PANTHER" id="PTHR43969">
    <property type="entry name" value="GLUTATHIONE S TRANSFERASE D10, ISOFORM A-RELATED"/>
    <property type="match status" value="1"/>
</dbReference>
<dbReference type="Gene3D" id="3.40.30.10">
    <property type="entry name" value="Glutaredoxin"/>
    <property type="match status" value="1"/>
</dbReference>
<protein>
    <submittedName>
        <fullName evidence="2">Glutathione S-transferase 1, isoform C</fullName>
    </submittedName>
</protein>
<dbReference type="GO" id="GO:0004364">
    <property type="term" value="F:glutathione transferase activity"/>
    <property type="evidence" value="ECO:0007669"/>
    <property type="project" value="TreeGrafter"/>
</dbReference>
<dbReference type="InterPro" id="IPR036249">
    <property type="entry name" value="Thioredoxin-like_sf"/>
</dbReference>
<dbReference type="PANTHER" id="PTHR43969:SF9">
    <property type="entry name" value="GLUTATHIONE S TRANSFERASE D10, ISOFORM A-RELATED"/>
    <property type="match status" value="1"/>
</dbReference>
<dbReference type="GO" id="GO:0006749">
    <property type="term" value="P:glutathione metabolic process"/>
    <property type="evidence" value="ECO:0007669"/>
    <property type="project" value="TreeGrafter"/>
</dbReference>
<dbReference type="EMBL" id="IAAA01083081">
    <property type="protein sequence ID" value="LAA14210.1"/>
    <property type="molecule type" value="mRNA"/>
</dbReference>
<dbReference type="OrthoDB" id="37920at2759"/>
<keyword evidence="2" id="KW-0808">Transferase</keyword>
<sequence>MPVDVYKAPVSAPCRAVLMNAKMIGLDVNKKHVILAGGELLMPEYIRMNPQLAVPTIDDYGVYLWESRAICAYLVNKYSPDSPLYPKDP</sequence>
<dbReference type="SUPFAM" id="SSF52833">
    <property type="entry name" value="Thioredoxin-like"/>
    <property type="match status" value="1"/>
</dbReference>
<name>A0A2L2Z3D1_PARTP</name>
<dbReference type="AlphaFoldDB" id="A0A2L2Z3D1"/>
<evidence type="ECO:0000259" key="1">
    <source>
        <dbReference type="PROSITE" id="PS50404"/>
    </source>
</evidence>
<proteinExistence type="evidence at transcript level"/>
<feature type="domain" description="GST N-terminal" evidence="1">
    <location>
        <begin position="1"/>
        <end position="82"/>
    </location>
</feature>
<accession>A0A2L2Z3D1</accession>
<dbReference type="PROSITE" id="PS50404">
    <property type="entry name" value="GST_NTER"/>
    <property type="match status" value="1"/>
</dbReference>
<dbReference type="Pfam" id="PF13417">
    <property type="entry name" value="GST_N_3"/>
    <property type="match status" value="1"/>
</dbReference>
<evidence type="ECO:0000313" key="2">
    <source>
        <dbReference type="EMBL" id="LAA14210.1"/>
    </source>
</evidence>